<dbReference type="Proteomes" id="UP000255061">
    <property type="component" value="Unassembled WGS sequence"/>
</dbReference>
<dbReference type="STRING" id="365591.SAMN05421840_10232"/>
<dbReference type="PANTHER" id="PTHR39166">
    <property type="entry name" value="BLL1166 PROTEIN"/>
    <property type="match status" value="1"/>
</dbReference>
<evidence type="ECO:0000313" key="2">
    <source>
        <dbReference type="Proteomes" id="UP000255061"/>
    </source>
</evidence>
<dbReference type="Pfam" id="PF06042">
    <property type="entry name" value="NTP_transf_6"/>
    <property type="match status" value="1"/>
</dbReference>
<evidence type="ECO:0000313" key="1">
    <source>
        <dbReference type="EMBL" id="SUI62709.1"/>
    </source>
</evidence>
<accession>A0A1N6TKH0</accession>
<protein>
    <submittedName>
        <fullName evidence="1">Uncharacterized protein conserved in bacteria</fullName>
    </submittedName>
</protein>
<dbReference type="RefSeq" id="WP_076496756.1">
    <property type="nucleotide sequence ID" value="NZ_FTNN01000002.1"/>
</dbReference>
<dbReference type="PANTHER" id="PTHR39166:SF1">
    <property type="entry name" value="BLL1166 PROTEIN"/>
    <property type="match status" value="1"/>
</dbReference>
<organism evidence="1 2">
    <name type="scientific">Shewanella morhuae</name>
    <dbReference type="NCBI Taxonomy" id="365591"/>
    <lineage>
        <taxon>Bacteria</taxon>
        <taxon>Pseudomonadati</taxon>
        <taxon>Pseudomonadota</taxon>
        <taxon>Gammaproteobacteria</taxon>
        <taxon>Alteromonadales</taxon>
        <taxon>Shewanellaceae</taxon>
        <taxon>Shewanella</taxon>
    </lineage>
</organism>
<dbReference type="InterPro" id="IPR009267">
    <property type="entry name" value="NTP_transf_6"/>
</dbReference>
<dbReference type="AlphaFoldDB" id="A0A1N6TKH0"/>
<dbReference type="OrthoDB" id="9805247at2"/>
<accession>A0A379ZJ96</accession>
<sequence>MAQSHSDVNLASLTKTELELRSRLLEWISQDNERVRALDIVQRCAKQYSIPQWCIAAGFVRNLVWDRLHGFELSPLNDIDLIYFCPLDIRPERDAAIEAYLKQLAPDLPWSVKNQARMHLKNQDPAYTSCADAMTYWPEFETAIGIYVSDVGEYDKNTQVTAEQSLHSQCATSYELVAPFGLYALFNLTLRANPRRSLLIFEQRVSAKGWLRQYPLLKLMS</sequence>
<dbReference type="EMBL" id="UGYV01000001">
    <property type="protein sequence ID" value="SUI62709.1"/>
    <property type="molecule type" value="Genomic_DNA"/>
</dbReference>
<reference evidence="1 2" key="1">
    <citation type="submission" date="2018-06" db="EMBL/GenBank/DDBJ databases">
        <authorList>
            <consortium name="Pathogen Informatics"/>
            <person name="Doyle S."/>
        </authorList>
    </citation>
    <scope>NUCLEOTIDE SEQUENCE [LARGE SCALE GENOMIC DNA]</scope>
    <source>
        <strain evidence="1 2">NCTC10736</strain>
    </source>
</reference>
<gene>
    <name evidence="1" type="ORF">NCTC10736_00516</name>
</gene>
<proteinExistence type="predicted"/>
<name>A0A1N6TKH0_9GAMM</name>